<proteinExistence type="predicted"/>
<evidence type="ECO:0000313" key="3">
    <source>
        <dbReference type="WBParaSite" id="BPAG_0000391501-mRNA-1"/>
    </source>
</evidence>
<reference evidence="1 2" key="2">
    <citation type="submission" date="2018-11" db="EMBL/GenBank/DDBJ databases">
        <authorList>
            <consortium name="Pathogen Informatics"/>
        </authorList>
    </citation>
    <scope>NUCLEOTIDE SEQUENCE [LARGE SCALE GENOMIC DNA]</scope>
</reference>
<keyword evidence="2" id="KW-1185">Reference proteome</keyword>
<dbReference type="WBParaSite" id="BPAG_0000391501-mRNA-1">
    <property type="protein sequence ID" value="BPAG_0000391501-mRNA-1"/>
    <property type="gene ID" value="BPAG_0000391501"/>
</dbReference>
<organism evidence="3">
    <name type="scientific">Brugia pahangi</name>
    <name type="common">Filarial nematode worm</name>
    <dbReference type="NCBI Taxonomy" id="6280"/>
    <lineage>
        <taxon>Eukaryota</taxon>
        <taxon>Metazoa</taxon>
        <taxon>Ecdysozoa</taxon>
        <taxon>Nematoda</taxon>
        <taxon>Chromadorea</taxon>
        <taxon>Rhabditida</taxon>
        <taxon>Spirurina</taxon>
        <taxon>Spiruromorpha</taxon>
        <taxon>Filarioidea</taxon>
        <taxon>Onchocercidae</taxon>
        <taxon>Brugia</taxon>
    </lineage>
</organism>
<dbReference type="Proteomes" id="UP000278627">
    <property type="component" value="Unassembled WGS sequence"/>
</dbReference>
<dbReference type="EMBL" id="UZAD01001444">
    <property type="protein sequence ID" value="VDN85065.1"/>
    <property type="molecule type" value="Genomic_DNA"/>
</dbReference>
<protein>
    <submittedName>
        <fullName evidence="3">Fibrinogen C-terminal domain-containing protein</fullName>
    </submittedName>
</protein>
<accession>A0A0N4T6S8</accession>
<evidence type="ECO:0000313" key="1">
    <source>
        <dbReference type="EMBL" id="VDN85065.1"/>
    </source>
</evidence>
<sequence length="204" mass="23001">MDITCFDKCGDSGECLGTIQSLSDAIEFNATRNNFRLFEKINSIGDTWMWTTFLADRNLQGSCSNFDMIKVRLGSEAVTVSIEWPQWKQHVGSSFEHLTDAYSFCCQPLVVRRCSVSDLFQPLPCPHSTTVLVSRDADGHPSSKQQYSLLSQHIHSLRRPQDAERMLPSTMSPFPFTSVTNQLLWGYPGSSCHVRAMDAEHTMI</sequence>
<evidence type="ECO:0000313" key="2">
    <source>
        <dbReference type="Proteomes" id="UP000278627"/>
    </source>
</evidence>
<name>A0A0N4T6S8_BRUPA</name>
<reference evidence="3" key="1">
    <citation type="submission" date="2017-02" db="UniProtKB">
        <authorList>
            <consortium name="WormBaseParasite"/>
        </authorList>
    </citation>
    <scope>IDENTIFICATION</scope>
</reference>
<dbReference type="AlphaFoldDB" id="A0A0N4T6S8"/>
<gene>
    <name evidence="1" type="ORF">BPAG_LOCUS3879</name>
</gene>